<dbReference type="HAMAP" id="MF_00081">
    <property type="entry name" value="HrcA"/>
    <property type="match status" value="1"/>
</dbReference>
<proteinExistence type="inferred from homology"/>
<dbReference type="Pfam" id="PF01628">
    <property type="entry name" value="HrcA"/>
    <property type="match status" value="1"/>
</dbReference>
<comment type="function">
    <text evidence="5">Negative regulator of class I heat shock genes (grpE-dnaK-dnaJ and groELS operons). Prevents heat-shock induction of these operons.</text>
</comment>
<dbReference type="OrthoDB" id="9783139at2"/>
<dbReference type="EMBL" id="JXKQ01000002">
    <property type="protein sequence ID" value="OJG46664.1"/>
    <property type="molecule type" value="Genomic_DNA"/>
</dbReference>
<dbReference type="NCBIfam" id="TIGR00331">
    <property type="entry name" value="hrcA"/>
    <property type="match status" value="1"/>
</dbReference>
<keyword evidence="4 5" id="KW-0804">Transcription</keyword>
<name>A0A1L8TRI4_9ENTE</name>
<dbReference type="InterPro" id="IPR002571">
    <property type="entry name" value="HrcA"/>
</dbReference>
<accession>A0A1L8TRI4</accession>
<evidence type="ECO:0000256" key="5">
    <source>
        <dbReference type="HAMAP-Rule" id="MF_00081"/>
    </source>
</evidence>
<reference evidence="8 9" key="1">
    <citation type="submission" date="2014-12" db="EMBL/GenBank/DDBJ databases">
        <title>Draft genome sequences of 29 type strains of Enterococci.</title>
        <authorList>
            <person name="Zhong Z."/>
            <person name="Sun Z."/>
            <person name="Liu W."/>
            <person name="Zhang W."/>
            <person name="Zhang H."/>
        </authorList>
    </citation>
    <scope>NUCLEOTIDE SEQUENCE [LARGE SCALE GENOMIC DNA]</scope>
    <source>
        <strain evidence="8 9">DSM 17122</strain>
    </source>
</reference>
<feature type="domain" description="Heat-inducible transcription repressor HrcA C-terminal" evidence="6">
    <location>
        <begin position="103"/>
        <end position="321"/>
    </location>
</feature>
<dbReference type="Proteomes" id="UP000182077">
    <property type="component" value="Unassembled WGS sequence"/>
</dbReference>
<dbReference type="SUPFAM" id="SSF55781">
    <property type="entry name" value="GAF domain-like"/>
    <property type="match status" value="1"/>
</dbReference>
<gene>
    <name evidence="5" type="primary">hrcA</name>
    <name evidence="8" type="ORF">RV04_GL001092</name>
</gene>
<organism evidence="8 9">
    <name type="scientific">Enterococcus hermanniensis</name>
    <dbReference type="NCBI Taxonomy" id="249189"/>
    <lineage>
        <taxon>Bacteria</taxon>
        <taxon>Bacillati</taxon>
        <taxon>Bacillota</taxon>
        <taxon>Bacilli</taxon>
        <taxon>Lactobacillales</taxon>
        <taxon>Enterococcaceae</taxon>
        <taxon>Enterococcus</taxon>
    </lineage>
</organism>
<evidence type="ECO:0000256" key="4">
    <source>
        <dbReference type="ARBA" id="ARBA00023163"/>
    </source>
</evidence>
<dbReference type="Gene3D" id="3.30.390.60">
    <property type="entry name" value="Heat-inducible transcription repressor hrca homolog, domain 3"/>
    <property type="match status" value="1"/>
</dbReference>
<dbReference type="InterPro" id="IPR036388">
    <property type="entry name" value="WH-like_DNA-bd_sf"/>
</dbReference>
<dbReference type="GO" id="GO:0003677">
    <property type="term" value="F:DNA binding"/>
    <property type="evidence" value="ECO:0007669"/>
    <property type="project" value="InterPro"/>
</dbReference>
<dbReference type="AlphaFoldDB" id="A0A1L8TRI4"/>
<keyword evidence="9" id="KW-1185">Reference proteome</keyword>
<dbReference type="PIRSF" id="PIRSF005485">
    <property type="entry name" value="HrcA"/>
    <property type="match status" value="1"/>
</dbReference>
<evidence type="ECO:0000256" key="2">
    <source>
        <dbReference type="ARBA" id="ARBA00023015"/>
    </source>
</evidence>
<evidence type="ECO:0000313" key="9">
    <source>
        <dbReference type="Proteomes" id="UP000182077"/>
    </source>
</evidence>
<dbReference type="PANTHER" id="PTHR34824">
    <property type="entry name" value="HEAT-INDUCIBLE TRANSCRIPTION REPRESSOR HRCA"/>
    <property type="match status" value="1"/>
</dbReference>
<dbReference type="InterPro" id="IPR023120">
    <property type="entry name" value="WHTH_transcript_rep_HrcA_IDD"/>
</dbReference>
<comment type="similarity">
    <text evidence="5">Belongs to the HrcA family.</text>
</comment>
<evidence type="ECO:0000256" key="3">
    <source>
        <dbReference type="ARBA" id="ARBA00023016"/>
    </source>
</evidence>
<evidence type="ECO:0000313" key="8">
    <source>
        <dbReference type="EMBL" id="OJG46664.1"/>
    </source>
</evidence>
<dbReference type="InterPro" id="IPR005104">
    <property type="entry name" value="WHTH_HrcA_DNA-bd"/>
</dbReference>
<keyword evidence="3 5" id="KW-0346">Stress response</keyword>
<evidence type="ECO:0000256" key="1">
    <source>
        <dbReference type="ARBA" id="ARBA00022491"/>
    </source>
</evidence>
<keyword evidence="1 5" id="KW-0678">Repressor</keyword>
<protein>
    <recommendedName>
        <fullName evidence="5">Heat-inducible transcription repressor HrcA</fullName>
    </recommendedName>
</protein>
<evidence type="ECO:0000259" key="7">
    <source>
        <dbReference type="Pfam" id="PF03444"/>
    </source>
</evidence>
<dbReference type="InterPro" id="IPR021153">
    <property type="entry name" value="HrcA_C"/>
</dbReference>
<sequence length="346" mass="39100">MLTERQKLILSLIIQDFTNSGQPVGSKSLMEEGVKASSATIRNDMKALEELGMLEKTHSSSGRVPSATGYRYYVDHLLTPAKVSNQEVAQIRNSLKKDIHEIDDIIQQSAKILSQVTSYTAFSLGPEMKDRTLTGFRIVPLNDRQILAIIVTDKGNVESQVFRIPENVESQDLEKMVHIINDRLVGQPLVSVYQKLRTEIPMILHRYFQSTEGIGRLFDVVLNEAFEDKVFVSGRMNILNFNSEYDLGHVQSMYSLMRNSEKLTQLLLPSDDRIHVRIGAEMGNDLFDHLSMIQANYEISGHGRGTIALLGPTSMPYSKIVGLLEVFQSELTNALDDYYRSLDLYH</sequence>
<dbReference type="RefSeq" id="WP_071857119.1">
    <property type="nucleotide sequence ID" value="NZ_JBHSHK010000005.1"/>
</dbReference>
<evidence type="ECO:0000259" key="6">
    <source>
        <dbReference type="Pfam" id="PF01628"/>
    </source>
</evidence>
<comment type="caution">
    <text evidence="8">The sequence shown here is derived from an EMBL/GenBank/DDBJ whole genome shotgun (WGS) entry which is preliminary data.</text>
</comment>
<dbReference type="InterPro" id="IPR029016">
    <property type="entry name" value="GAF-like_dom_sf"/>
</dbReference>
<keyword evidence="2 5" id="KW-0805">Transcription regulation</keyword>
<dbReference type="PANTHER" id="PTHR34824:SF1">
    <property type="entry name" value="HEAT-INDUCIBLE TRANSCRIPTION REPRESSOR HRCA"/>
    <property type="match status" value="1"/>
</dbReference>
<dbReference type="Gene3D" id="3.30.450.40">
    <property type="match status" value="1"/>
</dbReference>
<feature type="domain" description="Winged helix-turn-helix transcription repressor HrcA DNA-binding" evidence="7">
    <location>
        <begin position="1"/>
        <end position="70"/>
    </location>
</feature>
<dbReference type="SUPFAM" id="SSF46785">
    <property type="entry name" value="Winged helix' DNA-binding domain"/>
    <property type="match status" value="1"/>
</dbReference>
<dbReference type="Gene3D" id="1.10.10.10">
    <property type="entry name" value="Winged helix-like DNA-binding domain superfamily/Winged helix DNA-binding domain"/>
    <property type="match status" value="1"/>
</dbReference>
<dbReference type="GO" id="GO:0045892">
    <property type="term" value="P:negative regulation of DNA-templated transcription"/>
    <property type="evidence" value="ECO:0007669"/>
    <property type="project" value="UniProtKB-UniRule"/>
</dbReference>
<dbReference type="Pfam" id="PF03444">
    <property type="entry name" value="WHD_HrcA"/>
    <property type="match status" value="1"/>
</dbReference>
<dbReference type="InterPro" id="IPR036390">
    <property type="entry name" value="WH_DNA-bd_sf"/>
</dbReference>
<dbReference type="STRING" id="249189.RV04_GL001092"/>